<sequence>MLVSGVNCMRFFDKENNNSDQDLSVLSGGTALTLCNCCGRRTLATHLFYDGASRTPQRKSLLPIPGRVIAGMHRAGHHMPPLPETNPKNRSLRSRINFIL</sequence>
<accession>A0A067R5V6</accession>
<reference evidence="1 2" key="1">
    <citation type="journal article" date="2014" name="Nat. Commun.">
        <title>Molecular traces of alternative social organization in a termite genome.</title>
        <authorList>
            <person name="Terrapon N."/>
            <person name="Li C."/>
            <person name="Robertson H.M."/>
            <person name="Ji L."/>
            <person name="Meng X."/>
            <person name="Booth W."/>
            <person name="Chen Z."/>
            <person name="Childers C.P."/>
            <person name="Glastad K.M."/>
            <person name="Gokhale K."/>
            <person name="Gowin J."/>
            <person name="Gronenberg W."/>
            <person name="Hermansen R.A."/>
            <person name="Hu H."/>
            <person name="Hunt B.G."/>
            <person name="Huylmans A.K."/>
            <person name="Khalil S.M."/>
            <person name="Mitchell R.D."/>
            <person name="Munoz-Torres M.C."/>
            <person name="Mustard J.A."/>
            <person name="Pan H."/>
            <person name="Reese J.T."/>
            <person name="Scharf M.E."/>
            <person name="Sun F."/>
            <person name="Vogel H."/>
            <person name="Xiao J."/>
            <person name="Yang W."/>
            <person name="Yang Z."/>
            <person name="Yang Z."/>
            <person name="Zhou J."/>
            <person name="Zhu J."/>
            <person name="Brent C.S."/>
            <person name="Elsik C.G."/>
            <person name="Goodisman M.A."/>
            <person name="Liberles D.A."/>
            <person name="Roe R.M."/>
            <person name="Vargo E.L."/>
            <person name="Vilcinskas A."/>
            <person name="Wang J."/>
            <person name="Bornberg-Bauer E."/>
            <person name="Korb J."/>
            <person name="Zhang G."/>
            <person name="Liebig J."/>
        </authorList>
    </citation>
    <scope>NUCLEOTIDE SEQUENCE [LARGE SCALE GENOMIC DNA]</scope>
    <source>
        <tissue evidence="1">Whole organism</tissue>
    </source>
</reference>
<protein>
    <submittedName>
        <fullName evidence="1">Uncharacterized protein</fullName>
    </submittedName>
</protein>
<gene>
    <name evidence="1" type="ORF">L798_07022</name>
</gene>
<dbReference type="EMBL" id="KK852675">
    <property type="protein sequence ID" value="KDR18712.1"/>
    <property type="molecule type" value="Genomic_DNA"/>
</dbReference>
<dbReference type="Proteomes" id="UP000027135">
    <property type="component" value="Unassembled WGS sequence"/>
</dbReference>
<organism evidence="1 2">
    <name type="scientific">Zootermopsis nevadensis</name>
    <name type="common">Dampwood termite</name>
    <dbReference type="NCBI Taxonomy" id="136037"/>
    <lineage>
        <taxon>Eukaryota</taxon>
        <taxon>Metazoa</taxon>
        <taxon>Ecdysozoa</taxon>
        <taxon>Arthropoda</taxon>
        <taxon>Hexapoda</taxon>
        <taxon>Insecta</taxon>
        <taxon>Pterygota</taxon>
        <taxon>Neoptera</taxon>
        <taxon>Polyneoptera</taxon>
        <taxon>Dictyoptera</taxon>
        <taxon>Blattodea</taxon>
        <taxon>Blattoidea</taxon>
        <taxon>Termitoidae</taxon>
        <taxon>Termopsidae</taxon>
        <taxon>Zootermopsis</taxon>
    </lineage>
</organism>
<name>A0A067R5V6_ZOONE</name>
<keyword evidence="2" id="KW-1185">Reference proteome</keyword>
<evidence type="ECO:0000313" key="2">
    <source>
        <dbReference type="Proteomes" id="UP000027135"/>
    </source>
</evidence>
<dbReference type="AlphaFoldDB" id="A0A067R5V6"/>
<proteinExistence type="predicted"/>
<dbReference type="InParanoid" id="A0A067R5V6"/>
<evidence type="ECO:0000313" key="1">
    <source>
        <dbReference type="EMBL" id="KDR18712.1"/>
    </source>
</evidence>